<keyword evidence="4" id="KW-0732">Signal</keyword>
<evidence type="ECO:0000256" key="2">
    <source>
        <dbReference type="SAM" id="MobiDB-lite"/>
    </source>
</evidence>
<evidence type="ECO:0000313" key="5">
    <source>
        <dbReference type="EMBL" id="AXY25556.1"/>
    </source>
</evidence>
<keyword evidence="1" id="KW-0175">Coiled coil</keyword>
<feature type="chain" id="PRO_5016683080" description="Gram-positive cocci surface proteins LPxTG domain-containing protein" evidence="4">
    <location>
        <begin position="27"/>
        <end position="543"/>
    </location>
</feature>
<dbReference type="OrthoDB" id="2138896at2"/>
<keyword evidence="3" id="KW-0812">Transmembrane</keyword>
<sequence>MKKLQKLSLIPLLLAGSLSQPIDVQAAEEQGVANLNLQNERGACLITLSGQNPHETEQTLQKELALEEVQERLEALDLAYQELNAEIYQLENEGETSLASAQAQMDVLLEELYDWYWHNDENFPNLHPDEQLQLIEQDEQVQSWQTYLQQIEQLIHERVAERDIIKKDYDQAVYEYENLLSEPLDETSPFDSEYNQCLLYPYSVEHIPAEQILIDQDTLPLENYLVQIDQYLSKLVPQAYRQVRFEDIYASYQRAVAQTADEELIPYEGESAYLTDEAIEKLSFKEKLTLTDVEKQAQRAAKLYQGNRQIELVEDAFLQLIEVKEKQFAYFYEINAASFGKIQDHLVNYLNEHQLNDDASIQQVQQLHRRYQMKLVFLNEDGRWRVNNSYGSGFSEDMSGKDFSLTDDADLALEEVGPKGESGDLDEIAVSLGEEDDDFISKPQARHLDYLKNRLNRPKERTDIKDLPKPKDKDTLAAMASDSSDSSQPKGQGKGSISLPDTGETRIFTYLGLGIIIIGCILLLVNLRLRRKERETKDDIDLL</sequence>
<dbReference type="EMBL" id="CP023434">
    <property type="protein sequence ID" value="AXY25556.1"/>
    <property type="molecule type" value="Genomic_DNA"/>
</dbReference>
<gene>
    <name evidence="5" type="ORF">CL176_05860</name>
</gene>
<reference evidence="5 6" key="1">
    <citation type="submission" date="2017-09" db="EMBL/GenBank/DDBJ databases">
        <title>Complete genome sequence of Oxytococcus suis strain ZY16052.</title>
        <authorList>
            <person name="Li F."/>
        </authorList>
    </citation>
    <scope>NUCLEOTIDE SEQUENCE [LARGE SCALE GENOMIC DNA]</scope>
    <source>
        <strain evidence="5 6">ZY16052</strain>
    </source>
</reference>
<feature type="region of interest" description="Disordered" evidence="2">
    <location>
        <begin position="459"/>
        <end position="499"/>
    </location>
</feature>
<keyword evidence="3" id="KW-0472">Membrane</keyword>
<feature type="compositionally biased region" description="Basic and acidic residues" evidence="2">
    <location>
        <begin position="459"/>
        <end position="475"/>
    </location>
</feature>
<evidence type="ECO:0000256" key="4">
    <source>
        <dbReference type="SAM" id="SignalP"/>
    </source>
</evidence>
<feature type="compositionally biased region" description="Low complexity" evidence="2">
    <location>
        <begin position="481"/>
        <end position="498"/>
    </location>
</feature>
<dbReference type="AlphaFoldDB" id="A0A347WKE9"/>
<proteinExistence type="predicted"/>
<feature type="signal peptide" evidence="4">
    <location>
        <begin position="1"/>
        <end position="26"/>
    </location>
</feature>
<name>A0A347WKE9_9LACT</name>
<evidence type="ECO:0008006" key="7">
    <source>
        <dbReference type="Google" id="ProtNLM"/>
    </source>
</evidence>
<protein>
    <recommendedName>
        <fullName evidence="7">Gram-positive cocci surface proteins LPxTG domain-containing protein</fullName>
    </recommendedName>
</protein>
<feature type="coiled-coil region" evidence="1">
    <location>
        <begin position="66"/>
        <end position="93"/>
    </location>
</feature>
<organism evidence="5 6">
    <name type="scientific">Suicoccus acidiformans</name>
    <dbReference type="NCBI Taxonomy" id="2036206"/>
    <lineage>
        <taxon>Bacteria</taxon>
        <taxon>Bacillati</taxon>
        <taxon>Bacillota</taxon>
        <taxon>Bacilli</taxon>
        <taxon>Lactobacillales</taxon>
        <taxon>Aerococcaceae</taxon>
        <taxon>Suicoccus</taxon>
    </lineage>
</organism>
<evidence type="ECO:0000256" key="1">
    <source>
        <dbReference type="SAM" id="Coils"/>
    </source>
</evidence>
<keyword evidence="6" id="KW-1185">Reference proteome</keyword>
<evidence type="ECO:0000313" key="6">
    <source>
        <dbReference type="Proteomes" id="UP000263232"/>
    </source>
</evidence>
<dbReference type="Proteomes" id="UP000263232">
    <property type="component" value="Chromosome"/>
</dbReference>
<accession>A0A347WKE9</accession>
<evidence type="ECO:0000256" key="3">
    <source>
        <dbReference type="SAM" id="Phobius"/>
    </source>
</evidence>
<dbReference type="RefSeq" id="WP_118990458.1">
    <property type="nucleotide sequence ID" value="NZ_CP023434.1"/>
</dbReference>
<dbReference type="KEGG" id="abae:CL176_05860"/>
<keyword evidence="3" id="KW-1133">Transmembrane helix</keyword>
<feature type="transmembrane region" description="Helical" evidence="3">
    <location>
        <begin position="507"/>
        <end position="527"/>
    </location>
</feature>